<comment type="subcellular location">
    <subcellularLocation>
        <location evidence="1 8">Cell membrane</location>
        <topology evidence="1 8">Multi-pass membrane protein</topology>
    </subcellularLocation>
</comment>
<evidence type="ECO:0000256" key="2">
    <source>
        <dbReference type="ARBA" id="ARBA00005697"/>
    </source>
</evidence>
<feature type="transmembrane region" description="Helical" evidence="9">
    <location>
        <begin position="342"/>
        <end position="375"/>
    </location>
</feature>
<dbReference type="AlphaFoldDB" id="A0A7L7KRM8"/>
<keyword evidence="6 8" id="KW-1133">Transmembrane helix</keyword>
<keyword evidence="3 8" id="KW-0813">Transport</keyword>
<feature type="transmembrane region" description="Helical" evidence="9">
    <location>
        <begin position="253"/>
        <end position="271"/>
    </location>
</feature>
<protein>
    <submittedName>
        <fullName evidence="10">NCS2 family permease</fullName>
    </submittedName>
</protein>
<evidence type="ECO:0000256" key="7">
    <source>
        <dbReference type="ARBA" id="ARBA00023136"/>
    </source>
</evidence>
<dbReference type="PIRSF" id="PIRSF005353">
    <property type="entry name" value="PbuG"/>
    <property type="match status" value="1"/>
</dbReference>
<evidence type="ECO:0000313" key="11">
    <source>
        <dbReference type="Proteomes" id="UP000514720"/>
    </source>
</evidence>
<dbReference type="InterPro" id="IPR026033">
    <property type="entry name" value="Azg-like_bact_archaea"/>
</dbReference>
<dbReference type="InterPro" id="IPR006043">
    <property type="entry name" value="NCS2"/>
</dbReference>
<evidence type="ECO:0000256" key="5">
    <source>
        <dbReference type="ARBA" id="ARBA00022692"/>
    </source>
</evidence>
<gene>
    <name evidence="10" type="ORF">G4Z02_03850</name>
</gene>
<dbReference type="Proteomes" id="UP000514720">
    <property type="component" value="Chromosome"/>
</dbReference>
<evidence type="ECO:0000256" key="3">
    <source>
        <dbReference type="ARBA" id="ARBA00022448"/>
    </source>
</evidence>
<reference evidence="10 11" key="1">
    <citation type="submission" date="2020-02" db="EMBL/GenBank/DDBJ databases">
        <authorList>
            <person name="Zheng R.K."/>
            <person name="Sun C.M."/>
        </authorList>
    </citation>
    <scope>NUCLEOTIDE SEQUENCE [LARGE SCALE GENOMIC DNA]</scope>
    <source>
        <strain evidence="11">zrk13</strain>
    </source>
</reference>
<dbReference type="KEGG" id="xcl:G4Z02_03850"/>
<dbReference type="PANTHER" id="PTHR43337">
    <property type="entry name" value="XANTHINE/URACIL PERMEASE C887.17-RELATED"/>
    <property type="match status" value="1"/>
</dbReference>
<dbReference type="EMBL" id="CP048914">
    <property type="protein sequence ID" value="QMS84922.1"/>
    <property type="molecule type" value="Genomic_DNA"/>
</dbReference>
<dbReference type="InterPro" id="IPR045018">
    <property type="entry name" value="Azg-like"/>
</dbReference>
<feature type="transmembrane region" description="Helical" evidence="9">
    <location>
        <begin position="66"/>
        <end position="84"/>
    </location>
</feature>
<keyword evidence="11" id="KW-1185">Reference proteome</keyword>
<feature type="transmembrane region" description="Helical" evidence="9">
    <location>
        <begin position="21"/>
        <end position="46"/>
    </location>
</feature>
<proteinExistence type="inferred from homology"/>
<feature type="transmembrane region" description="Helical" evidence="9">
    <location>
        <begin position="211"/>
        <end position="233"/>
    </location>
</feature>
<feature type="transmembrane region" description="Helical" evidence="9">
    <location>
        <begin position="429"/>
        <end position="446"/>
    </location>
</feature>
<feature type="transmembrane region" description="Helical" evidence="9">
    <location>
        <begin position="387"/>
        <end position="417"/>
    </location>
</feature>
<dbReference type="GO" id="GO:0005886">
    <property type="term" value="C:plasma membrane"/>
    <property type="evidence" value="ECO:0007669"/>
    <property type="project" value="UniProtKB-SubCell"/>
</dbReference>
<organism evidence="10 11">
    <name type="scientific">Candidatus Xianfuyuplasma coldseepsis</name>
    <dbReference type="NCBI Taxonomy" id="2782163"/>
    <lineage>
        <taxon>Bacteria</taxon>
        <taxon>Bacillati</taxon>
        <taxon>Mycoplasmatota</taxon>
        <taxon>Mollicutes</taxon>
        <taxon>Candidatus Izemoplasmatales</taxon>
        <taxon>Candidatus Izemoplasmataceae</taxon>
        <taxon>Candidatus Xianfuyuplasma</taxon>
    </lineage>
</organism>
<keyword evidence="5 8" id="KW-0812">Transmembrane</keyword>
<evidence type="ECO:0000256" key="1">
    <source>
        <dbReference type="ARBA" id="ARBA00004651"/>
    </source>
</evidence>
<dbReference type="GO" id="GO:0005345">
    <property type="term" value="F:purine nucleobase transmembrane transporter activity"/>
    <property type="evidence" value="ECO:0007669"/>
    <property type="project" value="TreeGrafter"/>
</dbReference>
<comment type="similarity">
    <text evidence="2 8">Belongs to the nucleobase:cation symporter-2 (NCS2) (TC 2.A.40) family. Azg-like subfamily.</text>
</comment>
<evidence type="ECO:0000256" key="8">
    <source>
        <dbReference type="PIRNR" id="PIRNR005353"/>
    </source>
</evidence>
<feature type="transmembrane region" description="Helical" evidence="9">
    <location>
        <begin position="117"/>
        <end position="135"/>
    </location>
</feature>
<feature type="transmembrane region" description="Helical" evidence="9">
    <location>
        <begin position="91"/>
        <end position="111"/>
    </location>
</feature>
<dbReference type="RefSeq" id="WP_258878544.1">
    <property type="nucleotide sequence ID" value="NZ_CP048914.1"/>
</dbReference>
<keyword evidence="4 8" id="KW-1003">Cell membrane</keyword>
<sequence length="452" mass="47955">MDFLKNFFKLEEHGTTVKTEFLAGLTTFLAMAYILFVNPTTLQGLVDDGTGTGTMISLTGLEWGPIFTATAIAAIAGTLIMGLYANYPVALAPGMGMNAFFTWTVVVTLGYSPWQGFAGILISGLLFVLLSLSGLRKRIINAIPKNLKLAIGAGIGFFIAFIGLQNAGLIVDNPAVLVGLGDLSDPVVLLAVFGLLVTVGLYVLKIRGAILYGIVITSIVGIIFGQVGLPTGIVDAPPAPYFFEFTKGFTDGVWDFQFFIVIFALLFIDFFDTAGTLVTVGHSAGLLDETGELKDSGKALLADSTATVIGAISGTSSTTSYIESLAGVEVGGRTGLTSVFTALFFFVFMFFSPLLSVVTAAVTAPALIMVGVLMASQLKDIDWNDTVIAVSAFLVILVMPLTYSIAEGIAVGFVFYPLTMLITKRHKEVSIEMWVLSVVFVVYFVVKATAGF</sequence>
<dbReference type="PANTHER" id="PTHR43337:SF11">
    <property type="entry name" value="GUANINE_HYPOXANTHINE PERMEASE PBUG"/>
    <property type="match status" value="1"/>
</dbReference>
<accession>A0A7L7KRM8</accession>
<name>A0A7L7KRM8_9MOLU</name>
<evidence type="ECO:0000256" key="4">
    <source>
        <dbReference type="ARBA" id="ARBA00022475"/>
    </source>
</evidence>
<dbReference type="Pfam" id="PF00860">
    <property type="entry name" value="Xan_ur_permease"/>
    <property type="match status" value="1"/>
</dbReference>
<evidence type="ECO:0000256" key="6">
    <source>
        <dbReference type="ARBA" id="ARBA00022989"/>
    </source>
</evidence>
<evidence type="ECO:0000256" key="9">
    <source>
        <dbReference type="SAM" id="Phobius"/>
    </source>
</evidence>
<feature type="transmembrane region" description="Helical" evidence="9">
    <location>
        <begin position="187"/>
        <end position="204"/>
    </location>
</feature>
<evidence type="ECO:0000313" key="10">
    <source>
        <dbReference type="EMBL" id="QMS84922.1"/>
    </source>
</evidence>
<keyword evidence="7 8" id="KW-0472">Membrane</keyword>
<feature type="transmembrane region" description="Helical" evidence="9">
    <location>
        <begin position="147"/>
        <end position="167"/>
    </location>
</feature>